<feature type="region of interest" description="Disordered" evidence="1">
    <location>
        <begin position="306"/>
        <end position="362"/>
    </location>
</feature>
<keyword evidence="2" id="KW-0472">Membrane</keyword>
<name>W6NC72_HAECO</name>
<reference evidence="3" key="1">
    <citation type="submission" date="2013-03" db="EMBL/GenBank/DDBJ databases">
        <authorList>
            <person name="Aslett M."/>
        </authorList>
    </citation>
    <scope>NUCLEOTIDE SEQUENCE [LARGE SCALE GENOMIC DNA]</scope>
    <source>
        <strain evidence="3">ISE/inbred ISE</strain>
    </source>
</reference>
<feature type="compositionally biased region" description="Polar residues" evidence="1">
    <location>
        <begin position="215"/>
        <end position="239"/>
    </location>
</feature>
<reference evidence="3" key="2">
    <citation type="submission" date="2013-05" db="EMBL/GenBank/DDBJ databases">
        <title>The genome and transcriptome of Haemonchus contortus: a key model parasite for drug and vaccine discovery.</title>
        <authorList>
            <person name="Laing R."/>
            <person name="Kikuchi T."/>
            <person name="Martinelli A."/>
            <person name="Tsai I.J."/>
            <person name="Beech R.N."/>
            <person name="Redman E."/>
            <person name="Holroyd N."/>
            <person name="Bartley D.J."/>
            <person name="Beasley H."/>
            <person name="Britton C."/>
            <person name="Curran D."/>
            <person name="Devaney E."/>
            <person name="Gilabert A."/>
            <person name="Jackson F."/>
            <person name="Hunt M."/>
            <person name="Johnston S."/>
            <person name="Kryukov I."/>
            <person name="Li K."/>
            <person name="Morrison A.A."/>
            <person name="Reid A.J."/>
            <person name="Sargison N."/>
            <person name="Saunders G."/>
            <person name="Wasmuth J.D."/>
            <person name="Wolstenholme A."/>
            <person name="Berriman M."/>
            <person name="Gilleard J.S."/>
            <person name="Cotton J.A."/>
        </authorList>
    </citation>
    <scope>NUCLEOTIDE SEQUENCE [LARGE SCALE GENOMIC DNA]</scope>
    <source>
        <strain evidence="3">ISE/inbred ISE</strain>
    </source>
</reference>
<proteinExistence type="predicted"/>
<dbReference type="PROSITE" id="PS51257">
    <property type="entry name" value="PROKAR_LIPOPROTEIN"/>
    <property type="match status" value="1"/>
</dbReference>
<evidence type="ECO:0000256" key="1">
    <source>
        <dbReference type="SAM" id="MobiDB-lite"/>
    </source>
</evidence>
<protein>
    <submittedName>
        <fullName evidence="3">Uncharacterized protein</fullName>
    </submittedName>
</protein>
<gene>
    <name evidence="3" type="ORF">HCOI_00954400</name>
</gene>
<sequence length="362" mass="40337">MTTRLYTINVYNSFIVGSCTKAMLPSPLISGRNLLWLSMLAACFPLTGTVYCYTDNSKERAITENEHRFCTSSYSFTRKRNGRYSVSNQSFWYADVDSKWSVFCEIFDDSPPREHEIIGRGRVRDSKIAAVKKGTATCYCNTSIICATQGNTLKVYINKADRMERKVLQQFLKLDVPEAVDELHKFMATSLPKATTEPSPSTGEGVTVTVQIEKQSSDTSPGAYSENPGASNQEGQRSDANAALDKSHDDSSSPNLLLILGLGALVVLIIIVIIALIPILIKYRQKRRKRWLEKTWDQRVKKAGEELEKVEKERKEKEEKERKSKGEGSQDSATPNPSDGGRDPFGAFVSKMGHLDEKGAGL</sequence>
<evidence type="ECO:0000256" key="2">
    <source>
        <dbReference type="SAM" id="Phobius"/>
    </source>
</evidence>
<keyword evidence="2" id="KW-1133">Transmembrane helix</keyword>
<feature type="transmembrane region" description="Helical" evidence="2">
    <location>
        <begin position="256"/>
        <end position="281"/>
    </location>
</feature>
<dbReference type="EMBL" id="CAVP010058341">
    <property type="protein sequence ID" value="CDL94475.1"/>
    <property type="molecule type" value="Genomic_DNA"/>
</dbReference>
<feature type="compositionally biased region" description="Basic and acidic residues" evidence="1">
    <location>
        <begin position="353"/>
        <end position="362"/>
    </location>
</feature>
<evidence type="ECO:0000313" key="3">
    <source>
        <dbReference type="EMBL" id="CDL94475.1"/>
    </source>
</evidence>
<keyword evidence="2" id="KW-0812">Transmembrane</keyword>
<feature type="region of interest" description="Disordered" evidence="1">
    <location>
        <begin position="215"/>
        <end position="248"/>
    </location>
</feature>
<comment type="caution">
    <text evidence="3">The sequence shown here is derived from an EMBL/GenBank/DDBJ whole genome shotgun (WGS) entry which is preliminary data.</text>
</comment>
<dbReference type="AlphaFoldDB" id="W6NC72"/>
<organism evidence="3">
    <name type="scientific">Haemonchus contortus</name>
    <name type="common">Barber pole worm</name>
    <dbReference type="NCBI Taxonomy" id="6289"/>
    <lineage>
        <taxon>Eukaryota</taxon>
        <taxon>Metazoa</taxon>
        <taxon>Ecdysozoa</taxon>
        <taxon>Nematoda</taxon>
        <taxon>Chromadorea</taxon>
        <taxon>Rhabditida</taxon>
        <taxon>Rhabditina</taxon>
        <taxon>Rhabditomorpha</taxon>
        <taxon>Strongyloidea</taxon>
        <taxon>Trichostrongylidae</taxon>
        <taxon>Haemonchus</taxon>
    </lineage>
</organism>
<accession>W6NC72</accession>
<feature type="compositionally biased region" description="Basic and acidic residues" evidence="1">
    <location>
        <begin position="306"/>
        <end position="328"/>
    </location>
</feature>